<dbReference type="EMBL" id="CP060804">
    <property type="protein sequence ID" value="QNP37890.1"/>
    <property type="molecule type" value="Genomic_DNA"/>
</dbReference>
<evidence type="ECO:0000313" key="2">
    <source>
        <dbReference type="Proteomes" id="UP000516122"/>
    </source>
</evidence>
<organism evidence="1 2">
    <name type="scientific">Enterococcus faecalis</name>
    <name type="common">Streptococcus faecalis</name>
    <dbReference type="NCBI Taxonomy" id="1351"/>
    <lineage>
        <taxon>Bacteria</taxon>
        <taxon>Bacillati</taxon>
        <taxon>Bacillota</taxon>
        <taxon>Bacilli</taxon>
        <taxon>Lactobacillales</taxon>
        <taxon>Enterococcaceae</taxon>
        <taxon>Enterococcus</taxon>
    </lineage>
</organism>
<evidence type="ECO:0000313" key="1">
    <source>
        <dbReference type="EMBL" id="QNP37890.1"/>
    </source>
</evidence>
<sequence length="60" mass="6832">MKAMKKVYQSRLVLTLFAAFLFGIIARESTSLNVLLLICGPVAALLWVHHDEVKYQKEVK</sequence>
<accession>A0A6B1XUB1</accession>
<gene>
    <name evidence="1" type="ORF">H9Q64_15825</name>
</gene>
<protein>
    <submittedName>
        <fullName evidence="1">Uncharacterized protein</fullName>
    </submittedName>
</protein>
<reference evidence="1 2" key="1">
    <citation type="submission" date="2020-08" db="EMBL/GenBank/DDBJ databases">
        <title>Enterococcus faecalis SF28073 genome assembly.</title>
        <authorList>
            <person name="Duerkop B.A."/>
            <person name="Johnson C.N."/>
        </authorList>
    </citation>
    <scope>NUCLEOTIDE SEQUENCE [LARGE SCALE GENOMIC DNA]</scope>
    <source>
        <strain evidence="1 2">SF28073</strain>
    </source>
</reference>
<proteinExistence type="predicted"/>
<name>A0A6B1XUB1_ENTFL</name>
<dbReference type="Proteomes" id="UP000516122">
    <property type="component" value="Chromosome"/>
</dbReference>
<dbReference type="AlphaFoldDB" id="A0A6B1XUB1"/>